<protein>
    <submittedName>
        <fullName evidence="2">Uncharacterized protein</fullName>
    </submittedName>
</protein>
<evidence type="ECO:0000313" key="2">
    <source>
        <dbReference type="EMBL" id="RNJ55730.1"/>
    </source>
</evidence>
<comment type="caution">
    <text evidence="2">The sequence shown here is derived from an EMBL/GenBank/DDBJ whole genome shotgun (WGS) entry which is preliminary data.</text>
</comment>
<keyword evidence="1" id="KW-1133">Transmembrane helix</keyword>
<keyword evidence="1" id="KW-0812">Transmembrane</keyword>
<sequence length="88" mass="9372">MNTVVIAPIDSIAIRPGSEFVTLFARTVNLALGFQRLLGAVWLSVILRTYFLAAYTAATALFASRIIATQSLGLTRSLVLGSAKACNI</sequence>
<dbReference type="RefSeq" id="XP_028493888.1">
    <property type="nucleotide sequence ID" value="XM_028642349.1"/>
</dbReference>
<keyword evidence="1" id="KW-0472">Membrane</keyword>
<keyword evidence="3" id="KW-1185">Reference proteome</keyword>
<feature type="transmembrane region" description="Helical" evidence="1">
    <location>
        <begin position="40"/>
        <end position="63"/>
    </location>
</feature>
<evidence type="ECO:0000313" key="3">
    <source>
        <dbReference type="Proteomes" id="UP000267145"/>
    </source>
</evidence>
<organism evidence="2 3">
    <name type="scientific">Verticillium nonalfalfae</name>
    <dbReference type="NCBI Taxonomy" id="1051616"/>
    <lineage>
        <taxon>Eukaryota</taxon>
        <taxon>Fungi</taxon>
        <taxon>Dikarya</taxon>
        <taxon>Ascomycota</taxon>
        <taxon>Pezizomycotina</taxon>
        <taxon>Sordariomycetes</taxon>
        <taxon>Hypocreomycetidae</taxon>
        <taxon>Glomerellales</taxon>
        <taxon>Plectosphaerellaceae</taxon>
        <taxon>Verticillium</taxon>
    </lineage>
</organism>
<accession>A0A3M9Y9I7</accession>
<dbReference type="GeneID" id="39611946"/>
<reference evidence="2 3" key="1">
    <citation type="submission" date="2018-10" db="EMBL/GenBank/DDBJ databases">
        <title>Genome sequence of Verticillium nonalfalfae VnAa140.</title>
        <authorList>
            <person name="Stajich J.E."/>
            <person name="Kasson M.T."/>
        </authorList>
    </citation>
    <scope>NUCLEOTIDE SEQUENCE [LARGE SCALE GENOMIC DNA]</scope>
    <source>
        <strain evidence="2 3">VnAa140</strain>
    </source>
</reference>
<proteinExistence type="predicted"/>
<evidence type="ECO:0000256" key="1">
    <source>
        <dbReference type="SAM" id="Phobius"/>
    </source>
</evidence>
<dbReference type="Proteomes" id="UP000267145">
    <property type="component" value="Unassembled WGS sequence"/>
</dbReference>
<gene>
    <name evidence="2" type="ORF">D7B24_008257</name>
</gene>
<dbReference type="AlphaFoldDB" id="A0A3M9Y9I7"/>
<name>A0A3M9Y9I7_9PEZI</name>
<dbReference type="EMBL" id="RBVV01000071">
    <property type="protein sequence ID" value="RNJ55730.1"/>
    <property type="molecule type" value="Genomic_DNA"/>
</dbReference>